<dbReference type="PANTHER" id="PTHR15117">
    <property type="entry name" value="ATAXIN 7 RELATED"/>
    <property type="match status" value="1"/>
</dbReference>
<evidence type="ECO:0000313" key="4">
    <source>
        <dbReference type="Proteomes" id="UP001046870"/>
    </source>
</evidence>
<dbReference type="OrthoDB" id="21678at2759"/>
<feature type="region of interest" description="Disordered" evidence="1">
    <location>
        <begin position="82"/>
        <end position="210"/>
    </location>
</feature>
<dbReference type="Gene3D" id="6.10.140.670">
    <property type="match status" value="1"/>
</dbReference>
<feature type="compositionally biased region" description="Basic residues" evidence="1">
    <location>
        <begin position="1"/>
        <end position="10"/>
    </location>
</feature>
<feature type="compositionally biased region" description="Basic residues" evidence="1">
    <location>
        <begin position="500"/>
        <end position="510"/>
    </location>
</feature>
<dbReference type="InterPro" id="IPR052237">
    <property type="entry name" value="Ataxin-7-like_regulator"/>
</dbReference>
<organism evidence="3 4">
    <name type="scientific">Megalops atlanticus</name>
    <name type="common">Tarpon</name>
    <name type="synonym">Clupea gigantea</name>
    <dbReference type="NCBI Taxonomy" id="7932"/>
    <lineage>
        <taxon>Eukaryota</taxon>
        <taxon>Metazoa</taxon>
        <taxon>Chordata</taxon>
        <taxon>Craniata</taxon>
        <taxon>Vertebrata</taxon>
        <taxon>Euteleostomi</taxon>
        <taxon>Actinopterygii</taxon>
        <taxon>Neopterygii</taxon>
        <taxon>Teleostei</taxon>
        <taxon>Elopiformes</taxon>
        <taxon>Megalopidae</taxon>
        <taxon>Megalops</taxon>
    </lineage>
</organism>
<feature type="compositionally biased region" description="Basic and acidic residues" evidence="1">
    <location>
        <begin position="240"/>
        <end position="267"/>
    </location>
</feature>
<feature type="compositionally biased region" description="Gly residues" evidence="1">
    <location>
        <begin position="519"/>
        <end position="529"/>
    </location>
</feature>
<feature type="region of interest" description="Disordered" evidence="1">
    <location>
        <begin position="240"/>
        <end position="353"/>
    </location>
</feature>
<dbReference type="EMBL" id="JAFDVH010000023">
    <property type="protein sequence ID" value="KAG7456069.1"/>
    <property type="molecule type" value="Genomic_DNA"/>
</dbReference>
<gene>
    <name evidence="3" type="ORF">MATL_G00247750</name>
</gene>
<keyword evidence="4" id="KW-1185">Reference proteome</keyword>
<feature type="region of interest" description="Disordered" evidence="1">
    <location>
        <begin position="491"/>
        <end position="576"/>
    </location>
</feature>
<dbReference type="PANTHER" id="PTHR15117:SF9">
    <property type="entry name" value="ATAXIN-7-LIKE PROTEIN 1"/>
    <property type="match status" value="1"/>
</dbReference>
<name>A0A9D3PAX4_MEGAT</name>
<proteinExistence type="predicted"/>
<feature type="domain" description="SCA7" evidence="2">
    <location>
        <begin position="185"/>
        <end position="252"/>
    </location>
</feature>
<feature type="region of interest" description="Disordered" evidence="1">
    <location>
        <begin position="1"/>
        <end position="70"/>
    </location>
</feature>
<dbReference type="InterPro" id="IPR013243">
    <property type="entry name" value="SCA7_dom"/>
</dbReference>
<dbReference type="Pfam" id="PF08313">
    <property type="entry name" value="SCA7"/>
    <property type="match status" value="1"/>
</dbReference>
<reference evidence="3" key="1">
    <citation type="submission" date="2021-01" db="EMBL/GenBank/DDBJ databases">
        <authorList>
            <person name="Zahm M."/>
            <person name="Roques C."/>
            <person name="Cabau C."/>
            <person name="Klopp C."/>
            <person name="Donnadieu C."/>
            <person name="Jouanno E."/>
            <person name="Lampietro C."/>
            <person name="Louis A."/>
            <person name="Herpin A."/>
            <person name="Echchiki A."/>
            <person name="Berthelot C."/>
            <person name="Parey E."/>
            <person name="Roest-Crollius H."/>
            <person name="Braasch I."/>
            <person name="Postlethwait J."/>
            <person name="Bobe J."/>
            <person name="Montfort J."/>
            <person name="Bouchez O."/>
            <person name="Begum T."/>
            <person name="Mejri S."/>
            <person name="Adams A."/>
            <person name="Chen W.-J."/>
            <person name="Guiguen Y."/>
        </authorList>
    </citation>
    <scope>NUCLEOTIDE SEQUENCE</scope>
    <source>
        <strain evidence="3">YG-15Mar2019-1</strain>
        <tissue evidence="3">Brain</tissue>
    </source>
</reference>
<dbReference type="Proteomes" id="UP001046870">
    <property type="component" value="Chromosome 23"/>
</dbReference>
<evidence type="ECO:0000256" key="1">
    <source>
        <dbReference type="SAM" id="MobiDB-lite"/>
    </source>
</evidence>
<evidence type="ECO:0000259" key="2">
    <source>
        <dbReference type="PROSITE" id="PS51505"/>
    </source>
</evidence>
<feature type="compositionally biased region" description="Low complexity" evidence="1">
    <location>
        <begin position="141"/>
        <end position="153"/>
    </location>
</feature>
<sequence length="672" mass="71050">MHSRNQKRHGSPCDSRSPVAQMRNKVSLAHSTISAPLSKPFRVPRDNGHSPFGRAPHAVYPPKGARGKPCVSVPVVSLEKMPALGRTEGANMRVNSTSATASSFSSSPATLAKLPSHKYQERIPNGTGPGTPPSPLDRRPSASPSPLDRRPSSSPSPSPSSRPSAPPSPLDRKHQNGTKGSKPHKRLSGRVFDPNKHCGVVDPESKRPCTRSLTCKTHSLTHRRAVPGRRKQFDSLLAEHKGRAKEKEREKEARQIREQQGGRDPHHSRPAPSHDPANGLAASCHNGKTTSPLKSRLANTYIPRPPGGGGQRSCPGPAPDITPLFLGAEGGGRLSSDEGEAEVPEESERPDCHCSPHHPRPLGCCAFGSRLMGRGHYVFDRRWDRMRLALHCMVEKHVNAQMWRKIPLAAESPAPSPGTTPDLQPFGVPSSVYLSPSPTSAYVMTPSLLSSPPFATRSDGVSVVSYSTGFPSGGGGVFSIVDTSLMTPVPALSPVSSQGKRPRAKPSKPPKVREQASGTPGGAVGGAVGGKKRKPPLSSFTSYTASHRGNPTSTTPPLASHPAGPAFSSNGTSPLCAKTEPSGRIVLGPADAVRYAGADLTVAHPLPGDHALSVHSPLPFPQADGKKRKSSNPNGKPGKTTKVSGLSSIYRKGSAGSESSHNPLPRQPMVHH</sequence>
<protein>
    <recommendedName>
        <fullName evidence="2">SCA7 domain-containing protein</fullName>
    </recommendedName>
</protein>
<evidence type="ECO:0000313" key="3">
    <source>
        <dbReference type="EMBL" id="KAG7456069.1"/>
    </source>
</evidence>
<accession>A0A9D3PAX4</accession>
<feature type="compositionally biased region" description="Polar residues" evidence="1">
    <location>
        <begin position="538"/>
        <end position="557"/>
    </location>
</feature>
<dbReference type="AlphaFoldDB" id="A0A9D3PAX4"/>
<comment type="caution">
    <text evidence="3">The sequence shown here is derived from an EMBL/GenBank/DDBJ whole genome shotgun (WGS) entry which is preliminary data.</text>
</comment>
<dbReference type="PROSITE" id="PS51505">
    <property type="entry name" value="SCA7"/>
    <property type="match status" value="1"/>
</dbReference>
<feature type="compositionally biased region" description="Pro residues" evidence="1">
    <location>
        <begin position="154"/>
        <end position="169"/>
    </location>
</feature>
<feature type="compositionally biased region" description="Low complexity" evidence="1">
    <location>
        <begin position="96"/>
        <end position="110"/>
    </location>
</feature>
<feature type="region of interest" description="Disordered" evidence="1">
    <location>
        <begin position="608"/>
        <end position="672"/>
    </location>
</feature>